<comment type="caution">
    <text evidence="2">The sequence shown here is derived from an EMBL/GenBank/DDBJ whole genome shotgun (WGS) entry which is preliminary data.</text>
</comment>
<sequence>MATYIFDIDMGRPPAVPRNRRSDDRDRPTSEFHSSNFIFYDYDHPLLLYSIRQPGGKGYFTSPRETTGTASIKDLFLTQPAQFQPRTDWSHWPHSGPPESRPVLSIRDEQDIVTLKLSLSKAVPSPAFRDGAVVGDVTWLDHRVRLWNIIKSIEVKQPFGKMDPISLLCLIRSGMESQVGIMLEPLFLQSLAIDTTRNPMPGEIGFNPNYLGGADMVANPLATTDTIFGYDSSYSWKREMFNRRFFIGFVTFESFESRSSDKCRIWSSIIWDRVRAHLYVYNAFSFNNPMREEVVIRIGLAFRQVLAKNGLPFNFDVFAPPVMQLGMGEHWASGVVASNLLLINLRGLVGVKFEGLVACQSGRTLVVDNRKLTPDAGFDLRHRDWDTEPWKFPEGRVPVELNKACNVLSVIIMDEFGIKDLLFDQGRTAPDRVSLTDRSPDMTYLPQSCSMLRSNTGEVYTNLGGPQYVVFDSRKVYPSRAMRFVHPPITSPARISPSLPHTRSNVNFPYTLIPLPMRTMWLYMKQGWMPIRDELVKIPRDIRRVITLHANRYPYSLSPSIVVALRCYILKCGISDLRLRLLRNGNTPVENQLLLDALSLLNLRLQRAENALADDRLVLDILSRLTL</sequence>
<organism evidence="2 3">
    <name type="scientific">Dactylonectria estremocensis</name>
    <dbReference type="NCBI Taxonomy" id="1079267"/>
    <lineage>
        <taxon>Eukaryota</taxon>
        <taxon>Fungi</taxon>
        <taxon>Dikarya</taxon>
        <taxon>Ascomycota</taxon>
        <taxon>Pezizomycotina</taxon>
        <taxon>Sordariomycetes</taxon>
        <taxon>Hypocreomycetidae</taxon>
        <taxon>Hypocreales</taxon>
        <taxon>Nectriaceae</taxon>
        <taxon>Dactylonectria</taxon>
    </lineage>
</organism>
<dbReference type="OrthoDB" id="5078598at2759"/>
<keyword evidence="3" id="KW-1185">Reference proteome</keyword>
<accession>A0A9P9IZN4</accession>
<evidence type="ECO:0000313" key="2">
    <source>
        <dbReference type="EMBL" id="KAH7139817.1"/>
    </source>
</evidence>
<gene>
    <name evidence="2" type="ORF">B0J13DRAFT_638823</name>
</gene>
<name>A0A9P9IZN4_9HYPO</name>
<feature type="compositionally biased region" description="Basic and acidic residues" evidence="1">
    <location>
        <begin position="20"/>
        <end position="29"/>
    </location>
</feature>
<protein>
    <submittedName>
        <fullName evidence="2">Uncharacterized protein</fullName>
    </submittedName>
</protein>
<dbReference type="EMBL" id="JAGMUU010000014">
    <property type="protein sequence ID" value="KAH7139817.1"/>
    <property type="molecule type" value="Genomic_DNA"/>
</dbReference>
<evidence type="ECO:0000256" key="1">
    <source>
        <dbReference type="SAM" id="MobiDB-lite"/>
    </source>
</evidence>
<dbReference type="AlphaFoldDB" id="A0A9P9IZN4"/>
<feature type="region of interest" description="Disordered" evidence="1">
    <location>
        <begin position="1"/>
        <end position="29"/>
    </location>
</feature>
<dbReference type="Proteomes" id="UP000717696">
    <property type="component" value="Unassembled WGS sequence"/>
</dbReference>
<proteinExistence type="predicted"/>
<reference evidence="2" key="1">
    <citation type="journal article" date="2021" name="Nat. Commun.">
        <title>Genetic determinants of endophytism in the Arabidopsis root mycobiome.</title>
        <authorList>
            <person name="Mesny F."/>
            <person name="Miyauchi S."/>
            <person name="Thiergart T."/>
            <person name="Pickel B."/>
            <person name="Atanasova L."/>
            <person name="Karlsson M."/>
            <person name="Huettel B."/>
            <person name="Barry K.W."/>
            <person name="Haridas S."/>
            <person name="Chen C."/>
            <person name="Bauer D."/>
            <person name="Andreopoulos W."/>
            <person name="Pangilinan J."/>
            <person name="LaButti K."/>
            <person name="Riley R."/>
            <person name="Lipzen A."/>
            <person name="Clum A."/>
            <person name="Drula E."/>
            <person name="Henrissat B."/>
            <person name="Kohler A."/>
            <person name="Grigoriev I.V."/>
            <person name="Martin F.M."/>
            <person name="Hacquard S."/>
        </authorList>
    </citation>
    <scope>NUCLEOTIDE SEQUENCE</scope>
    <source>
        <strain evidence="2">MPI-CAGE-AT-0021</strain>
    </source>
</reference>
<evidence type="ECO:0000313" key="3">
    <source>
        <dbReference type="Proteomes" id="UP000717696"/>
    </source>
</evidence>